<dbReference type="InterPro" id="IPR013655">
    <property type="entry name" value="PAS_fold_3"/>
</dbReference>
<dbReference type="Pfam" id="PF08447">
    <property type="entry name" value="PAS_3"/>
    <property type="match status" value="1"/>
</dbReference>
<evidence type="ECO:0000313" key="2">
    <source>
        <dbReference type="EMBL" id="PRO74839.1"/>
    </source>
</evidence>
<dbReference type="EMBL" id="PVNP01000033">
    <property type="protein sequence ID" value="PRO74839.1"/>
    <property type="molecule type" value="Genomic_DNA"/>
</dbReference>
<dbReference type="InterPro" id="IPR035965">
    <property type="entry name" value="PAS-like_dom_sf"/>
</dbReference>
<dbReference type="RefSeq" id="WP_105933547.1">
    <property type="nucleotide sequence ID" value="NZ_PVNP01000033.1"/>
</dbReference>
<gene>
    <name evidence="2" type="ORF">C6Y40_04500</name>
</gene>
<dbReference type="OrthoDB" id="5675566at2"/>
<dbReference type="CDD" id="cd00130">
    <property type="entry name" value="PAS"/>
    <property type="match status" value="1"/>
</dbReference>
<organism evidence="2 3">
    <name type="scientific">Alteromonas alba</name>
    <dbReference type="NCBI Taxonomy" id="2079529"/>
    <lineage>
        <taxon>Bacteria</taxon>
        <taxon>Pseudomonadati</taxon>
        <taxon>Pseudomonadota</taxon>
        <taxon>Gammaproteobacteria</taxon>
        <taxon>Alteromonadales</taxon>
        <taxon>Alteromonadaceae</taxon>
        <taxon>Alteromonas/Salinimonas group</taxon>
        <taxon>Alteromonas</taxon>
    </lineage>
</organism>
<dbReference type="SUPFAM" id="SSF55785">
    <property type="entry name" value="PYP-like sensor domain (PAS domain)"/>
    <property type="match status" value="1"/>
</dbReference>
<dbReference type="Proteomes" id="UP000238949">
    <property type="component" value="Unassembled WGS sequence"/>
</dbReference>
<dbReference type="NCBIfam" id="TIGR00229">
    <property type="entry name" value="sensory_box"/>
    <property type="match status" value="1"/>
</dbReference>
<protein>
    <submittedName>
        <fullName evidence="2">Aerotaxis receptor Aer</fullName>
    </submittedName>
</protein>
<accession>A0A2S9VEG2</accession>
<dbReference type="Gene3D" id="3.30.450.20">
    <property type="entry name" value="PAS domain"/>
    <property type="match status" value="1"/>
</dbReference>
<feature type="domain" description="PAS fold-3" evidence="1">
    <location>
        <begin position="30"/>
        <end position="104"/>
    </location>
</feature>
<keyword evidence="3" id="KW-1185">Reference proteome</keyword>
<reference evidence="3" key="1">
    <citation type="journal article" date="2020" name="Int. J. Syst. Evol. Microbiol.">
        <title>Alteromonas alba sp. nov., a marine bacterium isolated from the seawater of the West Pacific Ocean.</title>
        <authorList>
            <person name="Sun C."/>
            <person name="Wu Y.-H."/>
            <person name="Xamxidin M."/>
            <person name="Cheng H."/>
            <person name="Xu X.-W."/>
        </authorList>
    </citation>
    <scope>NUCLEOTIDE SEQUENCE [LARGE SCALE GENOMIC DNA]</scope>
    <source>
        <strain evidence="3">190</strain>
    </source>
</reference>
<comment type="caution">
    <text evidence="2">The sequence shown here is derived from an EMBL/GenBank/DDBJ whole genome shotgun (WGS) entry which is preliminary data.</text>
</comment>
<sequence length="176" mass="20432">MIAVSANTREVTFSADELIVSKTDLRGNLTYANRHFMRVSNFAESELLGQPHNIIRHPDMPRGVYHAMWKTLKSKHEFFGFVKNLTSDGNFYWVFANVTPDFNKGNVEGFFSVRRQAPRAALAVIEPVYRQMREIEQRSRKETAPTDSWNWLQEHVKSETGLGYEEFVIGLYEEHC</sequence>
<name>A0A2S9VEG2_9ALTE</name>
<proteinExistence type="predicted"/>
<evidence type="ECO:0000313" key="3">
    <source>
        <dbReference type="Proteomes" id="UP000238949"/>
    </source>
</evidence>
<keyword evidence="2" id="KW-0675">Receptor</keyword>
<dbReference type="InterPro" id="IPR000014">
    <property type="entry name" value="PAS"/>
</dbReference>
<evidence type="ECO:0000259" key="1">
    <source>
        <dbReference type="Pfam" id="PF08447"/>
    </source>
</evidence>
<dbReference type="AlphaFoldDB" id="A0A2S9VEG2"/>